<evidence type="ECO:0000256" key="1">
    <source>
        <dbReference type="SAM" id="MobiDB-lite"/>
    </source>
</evidence>
<organism evidence="2 3">
    <name type="scientific">Macrostomum lignano</name>
    <dbReference type="NCBI Taxonomy" id="282301"/>
    <lineage>
        <taxon>Eukaryota</taxon>
        <taxon>Metazoa</taxon>
        <taxon>Spiralia</taxon>
        <taxon>Lophotrochozoa</taxon>
        <taxon>Platyhelminthes</taxon>
        <taxon>Rhabditophora</taxon>
        <taxon>Macrostomorpha</taxon>
        <taxon>Macrostomida</taxon>
        <taxon>Macrostomidae</taxon>
        <taxon>Macrostomum</taxon>
    </lineage>
</organism>
<dbReference type="PANTHER" id="PTHR47027">
    <property type="entry name" value="REVERSE TRANSCRIPTASE DOMAIN-CONTAINING PROTEIN"/>
    <property type="match status" value="1"/>
</dbReference>
<dbReference type="Proteomes" id="UP000095280">
    <property type="component" value="Unplaced"/>
</dbReference>
<dbReference type="PANTHER" id="PTHR47027:SF20">
    <property type="entry name" value="REVERSE TRANSCRIPTASE-LIKE PROTEIN WITH RNA-DIRECTED DNA POLYMERASE DOMAIN"/>
    <property type="match status" value="1"/>
</dbReference>
<protein>
    <submittedName>
        <fullName evidence="3">Protein kinase domain-containing protein</fullName>
    </submittedName>
</protein>
<keyword evidence="2" id="KW-1185">Reference proteome</keyword>
<dbReference type="CDD" id="cd00084">
    <property type="entry name" value="HMG-box_SF"/>
    <property type="match status" value="1"/>
</dbReference>
<feature type="region of interest" description="Disordered" evidence="1">
    <location>
        <begin position="519"/>
        <end position="547"/>
    </location>
</feature>
<dbReference type="WBParaSite" id="maker-uti_cns_0045692-snap-gene-0.1-mRNA-1">
    <property type="protein sequence ID" value="maker-uti_cns_0045692-snap-gene-0.1-mRNA-1"/>
    <property type="gene ID" value="maker-uti_cns_0045692-snap-gene-0.1"/>
</dbReference>
<name>A0A1I8J264_9PLAT</name>
<feature type="compositionally biased region" description="Gly residues" evidence="1">
    <location>
        <begin position="523"/>
        <end position="539"/>
    </location>
</feature>
<feature type="region of interest" description="Disordered" evidence="1">
    <location>
        <begin position="1093"/>
        <end position="1123"/>
    </location>
</feature>
<reference evidence="3" key="1">
    <citation type="submission" date="2016-11" db="UniProtKB">
        <authorList>
            <consortium name="WormBaseParasite"/>
        </authorList>
    </citation>
    <scope>IDENTIFICATION</scope>
</reference>
<sequence length="2138" mass="228603">TRVRVLTWLRSSTDTRTTRCPSGLGCSSVRRTTAYRLAYDAELLGCDFRNSSSSSRDEDLSPRRLRGMKIGIATAKSSNGSRPNRKRKKLASRGSLIDRPELRSEMQFGMAVSLIGHELPQQHILRHLQCDAAALRIPMLKELQQLRDVLLGCGRFAIGSSPATAAAGGFAGAGGAVGSPSGPPVSSGPSLVGRSGSRLTSLTLDAMLCGGSCRVSVLLHGGLVLTVSVPDRLFWSLWLDSWNAVLDWSTEHQVGWSESCGRMAGPRKSMPMVDQADSGSSVGCRGCQKTSACWLVAAHSRHCATSCLASADIPGHQTLELSRRSVFGLALMSLVSQLADSGPLGFWDYQSLVSQQNVRSLGQLVPGGVQSTVDRMKSRAVASRTCCRDRPLVVAACVMLPMNFESRISPMLIDVGAGSGCRLRMSLGLAELASGLEDSIAIAFALLALPMLLMWVSGAGPTRSTPNFSLIALSRMVTPESCTSGKSTTSSRPLILTRSSALPVVASGVFEPNGYSCRADRSSGGGGSPVRGGGAGGSGKSNQSSSWSAAPLSAGGLLHLTSRLACHFVPSDSTKVLRPALEAIFSGSFSRVASLCARCGVCRQTQSPAWSIESRARLRLSLSSRCCTGVGLSSCSPDRSLRPIISSAGVSPADRQLPHWLRHWLDRGVDLCPVNEALGPAQTVEDSGEVALDRSLADAHHSVVTLEDFESEGLKQVAAQDVRSFVGDVECGFCPDAVERHWKLDLADDPPYASSFVLVGSSGCLAKDFLNVSMLSNETAAPQSICSRISCPPRRHSQNKLSVLLLFTARTVRLDSAGSLVSIAETAFMRHIFAKWFVLPHRLHFWPIALHSPLCPWLPPHRVHFGPAAAVFSWRAAGFGFLLSAFTSAASFLTKQMQEDRLFPTLCLVRKDAAELQTSMQARTGLDPGTRQNPKRIANTAQQHYQRSNYQRTVASLYTSMASRAEGGGTKPSLATPRSSAEASEATVESCADHELMKILYLTFQGSSFADPGSISYRSPGSATPRYGVGDFPQLRDAERLALAPPTSPDSSALGQPGESPASGRVRTIGAQFEFAPVPSAQGAPHRYGVGDFPQSSEMPRGSPWRHPVPTRARSASHTPATRARRMSLARCTPDQNAPWVHWYASDRETVASPAKWTLGGAGDEPGLADGAGRGLEYTERSASLQPSSPEVYEPSVHGSSDQRTLDTPHRLLSGSSNRIHAVQCTNNDANNLVIGEAGSPHAGAAEQVSHKDASLAVQMQIEQVNPRIRAFEMRSLQIPERPGEPEHNFVELPLSVLQVALHGSIDAVSDAGKGLDEARCRHCQKDMRVLLRPVRTFDWTRIWCSLASVGLVVNTQKTVVLCVPDDIEAAIFCRGADGQATELPRCQQFVYLGGLVPDAREDLRRRRGLAWAAFRSVRAVLQSEALPDRQRAALFQAVIETVLLYNAETWTLTDSLEQQVGAAHAGLLRAAFNIGVERVTNAALYRRAGLPRPSDLLRRRRLQLAGHLIRAESYCPQPVQEVLLLTLQAPYRRGQARTRRYVDCLLADAGAPDTAGGAAFLFLSMKKKCRSFRSRPRKTSAWSMFLKTMGTNNFSKERMAFLSDKFKSLTAEEKSVYERAAREKVQQTPSVHTLEDLARLMFADYHIIIITKSRSGSNIRTCASPEVAGILNDNIGVLQKFELLSTGLAQSSAQKPTVEHMRKEVRASVRMAYAQAGMGAKLNFNNLGGSFFPSIKRPALMNYTELRELYDSRDKLKFIPHRASAADLGHLEDNAVSDTPVENVDDAVGHRPAGGIATLPGSAVGHRPAGDIATLPGSAVGHRPAGGIATLPGSAVGHRPAGDIATLPGSAVGHRPAGDIATLPGSAVGHRPAGDIATLPGSAVGHRPAGGIATLPGSAVGHRPAGDIATLPGSAVGHRPAGGIATLPGSAVGHRPAGGIATLPGSAVGHRPAGGIATLPGSAVGHRPAGGIATLPGSAVGHRPAGDIATLPGSAVGHRPALRRRSSSSLSNYIYRSSASRSSSDEDEPEQSELLLLQTSVMGNLNELNRARESRSALTRWTSSVERIEVVKISIAASCTARGKGRMVWLSRREYIADEAFSSSFNVYWLPLDSSTFFISVRSTSTLRVSRRLWCEP</sequence>
<feature type="region of interest" description="Disordered" evidence="1">
    <location>
        <begin position="1985"/>
        <end position="2005"/>
    </location>
</feature>
<feature type="region of interest" description="Disordered" evidence="1">
    <location>
        <begin position="74"/>
        <end position="95"/>
    </location>
</feature>
<evidence type="ECO:0000313" key="3">
    <source>
        <dbReference type="WBParaSite" id="maker-uti_cns_0045692-snap-gene-0.1-mRNA-1"/>
    </source>
</evidence>
<feature type="region of interest" description="Disordered" evidence="1">
    <location>
        <begin position="1043"/>
        <end position="1064"/>
    </location>
</feature>
<accession>A0A1I8J264</accession>
<proteinExistence type="predicted"/>
<evidence type="ECO:0000313" key="2">
    <source>
        <dbReference type="Proteomes" id="UP000095280"/>
    </source>
</evidence>
<feature type="region of interest" description="Disordered" evidence="1">
    <location>
        <begin position="1180"/>
        <end position="1205"/>
    </location>
</feature>